<gene>
    <name evidence="2" type="ORF">SAMN05444391_0250</name>
</gene>
<accession>A0A1M6QI44</accession>
<keyword evidence="3" id="KW-1185">Reference proteome</keyword>
<evidence type="ECO:0000256" key="1">
    <source>
        <dbReference type="SAM" id="Phobius"/>
    </source>
</evidence>
<protein>
    <recommendedName>
        <fullName evidence="4">Rod shape-determining protein MreD</fullName>
    </recommendedName>
</protein>
<proteinExistence type="predicted"/>
<feature type="transmembrane region" description="Helical" evidence="1">
    <location>
        <begin position="93"/>
        <end position="111"/>
    </location>
</feature>
<keyword evidence="1" id="KW-1133">Transmembrane helix</keyword>
<feature type="transmembrane region" description="Helical" evidence="1">
    <location>
        <begin position="117"/>
        <end position="138"/>
    </location>
</feature>
<feature type="transmembrane region" description="Helical" evidence="1">
    <location>
        <begin position="63"/>
        <end position="81"/>
    </location>
</feature>
<dbReference type="Proteomes" id="UP000189810">
    <property type="component" value="Chromosome I"/>
</dbReference>
<organism evidence="2 3">
    <name type="scientific">Thermocrinis minervae</name>
    <dbReference type="NCBI Taxonomy" id="381751"/>
    <lineage>
        <taxon>Bacteria</taxon>
        <taxon>Pseudomonadati</taxon>
        <taxon>Aquificota</taxon>
        <taxon>Aquificia</taxon>
        <taxon>Aquificales</taxon>
        <taxon>Aquificaceae</taxon>
        <taxon>Thermocrinis</taxon>
    </lineage>
</organism>
<evidence type="ECO:0000313" key="3">
    <source>
        <dbReference type="Proteomes" id="UP000189810"/>
    </source>
</evidence>
<feature type="transmembrane region" description="Helical" evidence="1">
    <location>
        <begin position="7"/>
        <end position="28"/>
    </location>
</feature>
<evidence type="ECO:0000313" key="2">
    <source>
        <dbReference type="EMBL" id="SHK19939.1"/>
    </source>
</evidence>
<evidence type="ECO:0008006" key="4">
    <source>
        <dbReference type="Google" id="ProtNLM"/>
    </source>
</evidence>
<sequence>MKFYFLVLFIILLQSILLVGIFPSVLYVPNFLFIMLFVKAIQNGDILSKAFISSLLLDILYDTLGWVTSSHMLSLFLLKLFRSRFDIASKLSVVILGSFFILLEFLIRFLLFRIKYYYPFHTGWFMFMYLLDFVYLVYMSRKV</sequence>
<reference evidence="2 3" key="1">
    <citation type="submission" date="2016-11" db="EMBL/GenBank/DDBJ databases">
        <authorList>
            <person name="Jaros S."/>
            <person name="Januszkiewicz K."/>
            <person name="Wedrychowicz H."/>
        </authorList>
    </citation>
    <scope>NUCLEOTIDE SEQUENCE [LARGE SCALE GENOMIC DNA]</scope>
    <source>
        <strain evidence="2 3">DSM 19557</strain>
    </source>
</reference>
<keyword evidence="1" id="KW-0812">Transmembrane</keyword>
<dbReference type="STRING" id="381751.SAMN05444391_0250"/>
<name>A0A1M6QI44_9AQUI</name>
<dbReference type="EMBL" id="LT670846">
    <property type="protein sequence ID" value="SHK19939.1"/>
    <property type="molecule type" value="Genomic_DNA"/>
</dbReference>
<dbReference type="AlphaFoldDB" id="A0A1M6QI44"/>
<keyword evidence="1" id="KW-0472">Membrane</keyword>